<comment type="subcellular location">
    <subcellularLocation>
        <location evidence="1">Plastid</location>
        <location evidence="1">Chloroplast membrane</location>
        <topology evidence="1">Multi-pass membrane protein</topology>
    </subcellularLocation>
</comment>
<dbReference type="Pfam" id="PF01753">
    <property type="entry name" value="zf-MYND"/>
    <property type="match status" value="1"/>
</dbReference>
<evidence type="ECO:0000256" key="2">
    <source>
        <dbReference type="ARBA" id="ARBA00010794"/>
    </source>
</evidence>
<keyword evidence="10" id="KW-0862">Zinc</keyword>
<dbReference type="AlphaFoldDB" id="A0A835W643"/>
<feature type="compositionally biased region" description="Low complexity" evidence="19">
    <location>
        <begin position="181"/>
        <end position="191"/>
    </location>
</feature>
<dbReference type="InterPro" id="IPR002893">
    <property type="entry name" value="Znf_MYND"/>
</dbReference>
<comment type="catalytic activity">
    <reaction evidence="16">
        <text>phytol + CTP = phytyl phosphate + CDP + H(+)</text>
        <dbReference type="Rhea" id="RHEA:38055"/>
        <dbReference type="ChEBI" id="CHEBI:15378"/>
        <dbReference type="ChEBI" id="CHEBI:17327"/>
        <dbReference type="ChEBI" id="CHEBI:37563"/>
        <dbReference type="ChEBI" id="CHEBI:58069"/>
        <dbReference type="ChEBI" id="CHEBI:75483"/>
        <dbReference type="EC" id="2.7.1.182"/>
    </reaction>
</comment>
<evidence type="ECO:0000256" key="19">
    <source>
        <dbReference type="SAM" id="MobiDB-lite"/>
    </source>
</evidence>
<evidence type="ECO:0000256" key="15">
    <source>
        <dbReference type="ARBA" id="ARBA00039024"/>
    </source>
</evidence>
<evidence type="ECO:0000256" key="10">
    <source>
        <dbReference type="ARBA" id="ARBA00022833"/>
    </source>
</evidence>
<keyword evidence="6" id="KW-0812">Transmembrane</keyword>
<dbReference type="Gene3D" id="6.10.140.2220">
    <property type="match status" value="1"/>
</dbReference>
<keyword evidence="13" id="KW-0472">Membrane</keyword>
<comment type="similarity">
    <text evidence="2">Belongs to the polyprenol kinase family.</text>
</comment>
<evidence type="ECO:0000256" key="9">
    <source>
        <dbReference type="ARBA" id="ARBA00022777"/>
    </source>
</evidence>
<dbReference type="PANTHER" id="PTHR32523">
    <property type="entry name" value="PHYTOL KINASE 1, CHLOROPLASTIC"/>
    <property type="match status" value="1"/>
</dbReference>
<evidence type="ECO:0000256" key="3">
    <source>
        <dbReference type="ARBA" id="ARBA00022528"/>
    </source>
</evidence>
<evidence type="ECO:0000256" key="17">
    <source>
        <dbReference type="PROSITE-ProRule" id="PRU00134"/>
    </source>
</evidence>
<evidence type="ECO:0000256" key="5">
    <source>
        <dbReference type="ARBA" id="ARBA00022679"/>
    </source>
</evidence>
<dbReference type="EC" id="2.7.1.182" evidence="15"/>
<keyword evidence="7" id="KW-0479">Metal-binding</keyword>
<accession>A0A835W643</accession>
<keyword evidence="4" id="KW-0934">Plastid</keyword>
<evidence type="ECO:0000256" key="7">
    <source>
        <dbReference type="ARBA" id="ARBA00022723"/>
    </source>
</evidence>
<keyword evidence="18" id="KW-0175">Coiled coil</keyword>
<keyword evidence="22" id="KW-1185">Reference proteome</keyword>
<evidence type="ECO:0000256" key="1">
    <source>
        <dbReference type="ARBA" id="ARBA00004508"/>
    </source>
</evidence>
<evidence type="ECO:0000256" key="6">
    <source>
        <dbReference type="ARBA" id="ARBA00022692"/>
    </source>
</evidence>
<gene>
    <name evidence="21" type="ORF">HXX76_005105</name>
</gene>
<feature type="coiled-coil region" evidence="18">
    <location>
        <begin position="924"/>
        <end position="951"/>
    </location>
</feature>
<dbReference type="PROSITE" id="PS50865">
    <property type="entry name" value="ZF_MYND_2"/>
    <property type="match status" value="1"/>
</dbReference>
<dbReference type="EMBL" id="JAEHOC010000009">
    <property type="protein sequence ID" value="KAG2438554.1"/>
    <property type="molecule type" value="Genomic_DNA"/>
</dbReference>
<evidence type="ECO:0000313" key="21">
    <source>
        <dbReference type="EMBL" id="KAG2438554.1"/>
    </source>
</evidence>
<dbReference type="GO" id="GO:0009507">
    <property type="term" value="C:chloroplast"/>
    <property type="evidence" value="ECO:0007669"/>
    <property type="project" value="UniProtKB-SubCell"/>
</dbReference>
<dbReference type="SUPFAM" id="SSF144232">
    <property type="entry name" value="HIT/MYND zinc finger-like"/>
    <property type="match status" value="1"/>
</dbReference>
<evidence type="ECO:0000256" key="12">
    <source>
        <dbReference type="ARBA" id="ARBA00022989"/>
    </source>
</evidence>
<dbReference type="GO" id="GO:0010276">
    <property type="term" value="F:phytol kinase activity"/>
    <property type="evidence" value="ECO:0007669"/>
    <property type="project" value="UniProtKB-EC"/>
</dbReference>
<organism evidence="21 22">
    <name type="scientific">Chlamydomonas incerta</name>
    <dbReference type="NCBI Taxonomy" id="51695"/>
    <lineage>
        <taxon>Eukaryota</taxon>
        <taxon>Viridiplantae</taxon>
        <taxon>Chlorophyta</taxon>
        <taxon>core chlorophytes</taxon>
        <taxon>Chlorophyceae</taxon>
        <taxon>CS clade</taxon>
        <taxon>Chlamydomonadales</taxon>
        <taxon>Chlamydomonadaceae</taxon>
        <taxon>Chlamydomonas</taxon>
    </lineage>
</organism>
<feature type="region of interest" description="Disordered" evidence="19">
    <location>
        <begin position="181"/>
        <end position="209"/>
    </location>
</feature>
<dbReference type="PANTHER" id="PTHR32523:SF8">
    <property type="entry name" value="DOLICHOL KINASE"/>
    <property type="match status" value="1"/>
</dbReference>
<protein>
    <recommendedName>
        <fullName evidence="15">phytol kinase</fullName>
        <ecNumber evidence="15">2.7.1.182</ecNumber>
    </recommendedName>
</protein>
<dbReference type="OrthoDB" id="548071at2759"/>
<dbReference type="GO" id="GO:0016020">
    <property type="term" value="C:membrane"/>
    <property type="evidence" value="ECO:0007669"/>
    <property type="project" value="UniProtKB-SubCell"/>
</dbReference>
<keyword evidence="5" id="KW-0808">Transferase</keyword>
<keyword evidence="11" id="KW-0809">Transit peptide</keyword>
<evidence type="ECO:0000256" key="11">
    <source>
        <dbReference type="ARBA" id="ARBA00022946"/>
    </source>
</evidence>
<evidence type="ECO:0000256" key="14">
    <source>
        <dbReference type="ARBA" id="ARBA00024015"/>
    </source>
</evidence>
<dbReference type="InterPro" id="IPR039606">
    <property type="entry name" value="Phytol/farnesol_kinase"/>
</dbReference>
<evidence type="ECO:0000259" key="20">
    <source>
        <dbReference type="PROSITE" id="PS50865"/>
    </source>
</evidence>
<evidence type="ECO:0000256" key="13">
    <source>
        <dbReference type="ARBA" id="ARBA00023136"/>
    </source>
</evidence>
<dbReference type="Proteomes" id="UP000650467">
    <property type="component" value="Unassembled WGS sequence"/>
</dbReference>
<evidence type="ECO:0000313" key="22">
    <source>
        <dbReference type="Proteomes" id="UP000650467"/>
    </source>
</evidence>
<evidence type="ECO:0000256" key="8">
    <source>
        <dbReference type="ARBA" id="ARBA00022771"/>
    </source>
</evidence>
<keyword evidence="12" id="KW-1133">Transmembrane helix</keyword>
<evidence type="ECO:0000256" key="18">
    <source>
        <dbReference type="SAM" id="Coils"/>
    </source>
</evidence>
<dbReference type="GO" id="GO:0008270">
    <property type="term" value="F:zinc ion binding"/>
    <property type="evidence" value="ECO:0007669"/>
    <property type="project" value="UniProtKB-KW"/>
</dbReference>
<feature type="domain" description="MYND-type" evidence="20">
    <location>
        <begin position="1041"/>
        <end position="1111"/>
    </location>
</feature>
<keyword evidence="8 17" id="KW-0863">Zinc-finger</keyword>
<proteinExistence type="inferred from homology"/>
<evidence type="ECO:0000256" key="16">
    <source>
        <dbReference type="ARBA" id="ARBA00048889"/>
    </source>
</evidence>
<reference evidence="21" key="1">
    <citation type="journal article" date="2020" name="bioRxiv">
        <title>Comparative genomics of Chlamydomonas.</title>
        <authorList>
            <person name="Craig R.J."/>
            <person name="Hasan A.R."/>
            <person name="Ness R.W."/>
            <person name="Keightley P.D."/>
        </authorList>
    </citation>
    <scope>NUCLEOTIDE SEQUENCE</scope>
    <source>
        <strain evidence="21">SAG 7.73</strain>
    </source>
</reference>
<evidence type="ECO:0000256" key="4">
    <source>
        <dbReference type="ARBA" id="ARBA00022640"/>
    </source>
</evidence>
<name>A0A835W643_CHLIN</name>
<keyword evidence="9" id="KW-0418">Kinase</keyword>
<comment type="caution">
    <text evidence="21">The sequence shown here is derived from an EMBL/GenBank/DDBJ whole genome shotgun (WGS) entry which is preliminary data.</text>
</comment>
<keyword evidence="3" id="KW-0150">Chloroplast</keyword>
<sequence>MEQSPENNAALLAVLGWAVRGATDVAQALQPQQPPGPGPRAGASEEELLRLLQLVDATLAPLVVLAEATSHKLELGRAVVRSQLLAALVRLLAALFPPGFRCCGSACGGGSGSRGSAGVGSSGVGLEARLDVVVDIAALSSGLWDMNKRAPEPMACLADSHPLESVAVALLRAQAVECGRQQQQQQQQQQQRGGGAGPSTAPAGSGGSGGSGGSCYGAWLRGSKRGKVVWTVLRAMLQNVVIVAMPPRNWRAARRQQNVSLTLPRCRAALAGPAMQLLLGRLLVAETNRCLAEAQAEEEAAGAGGSAAGSLGTAGAAAGLHQQRWRALPECLRSGTLPLPGNRSSAADLLMEVAEIAGIVWDFMVSGPRLPRLGQQPANVFFEGHPAAEAVRRVVGGVATPEEVAAVAAAEAQLPPLHPPSYTAVQVYELTHAALTAALAHAPAEAECCSAPSLLARLVMELPPRQAAARLPGLWRTLSCVLPRLACGTDDGNAFQGPFWKRFGVCRSESTWFLLSYLGLLLQLQLSPGPAAAAHQSVGPAAAAGPAAATVAAGAAGSPAAPSDAAAPGPGPGFSLRCALRGGLLPAIEALLRRLLGRTAAVALAAPQQAAGFMDAAQQTADTVDILLRKSGVWPAVLAHGPPQQVASLVRTMGRALAVVGDTRHALRQRPQLLELAMQLLSAVGGIDSGQGDLFDALSALLEQARCMTDQVLTLQRGGAAGLEGGWHDRARRLPVNDSLGPDGFTLRTDWVARVGGCPPADTAAAHQQRVLADWAVLQWMPEITRQTARDGPTHVCSPFAMCLLLNMAGRVLWPALRENLLASDAAAAELAAAAAPPGDAAANAAGWRRFLLHDLDALGWTERVLAQTVASTEQKAGVLRLSRLLELTVLTVSQVGVGREACDAAAGSTSVAAASVPLQTGAAAECDSDMQRQQQQQQEQQRKLLQHVRRLSNSMGGEWPVTMAGMELFLPSEEAEEAARGAAASAAAPAASTPLNFRVPELLLEELRGQLCSPYLLISTWVPPAPDAQQVAALLGGASLALCGNPACRSLEGDSEARLMAAPALGGRQQGGGSGGGGRIKTCSRCRAVRYCCGACQLQHWTTGGHKEACAGAAGVSGSAGGGQAAGR</sequence>
<comment type="pathway">
    <text evidence="14">Cofactor biosynthesis; tocopherol biosynthesis.</text>
</comment>